<sequence length="104" mass="11227">MENRDEARHLLEQDVLALAFLLLAPLGNHLGGRIDADVDHAGDGAAFVAQRAVRERPPGVLGIAIARHHQVQVVELDGFARQGPVDERRDVGPDTGPDIGNRRA</sequence>
<feature type="region of interest" description="Disordered" evidence="1">
    <location>
        <begin position="82"/>
        <end position="104"/>
    </location>
</feature>
<comment type="caution">
    <text evidence="2">The sequence shown here is derived from an EMBL/GenBank/DDBJ whole genome shotgun (WGS) entry which is preliminary data.</text>
</comment>
<organism evidence="2 3">
    <name type="scientific">Sandarakinorhabdus glacialis</name>
    <dbReference type="NCBI Taxonomy" id="1614636"/>
    <lineage>
        <taxon>Bacteria</taxon>
        <taxon>Pseudomonadati</taxon>
        <taxon>Pseudomonadota</taxon>
        <taxon>Alphaproteobacteria</taxon>
        <taxon>Sphingomonadales</taxon>
        <taxon>Sphingosinicellaceae</taxon>
        <taxon>Sandarakinorhabdus</taxon>
    </lineage>
</organism>
<name>A0A916ZM73_9SPHN</name>
<evidence type="ECO:0000313" key="3">
    <source>
        <dbReference type="Proteomes" id="UP000635071"/>
    </source>
</evidence>
<gene>
    <name evidence="2" type="ORF">GCM10011529_06520</name>
</gene>
<evidence type="ECO:0000256" key="1">
    <source>
        <dbReference type="SAM" id="MobiDB-lite"/>
    </source>
</evidence>
<dbReference type="Proteomes" id="UP000635071">
    <property type="component" value="Unassembled WGS sequence"/>
</dbReference>
<reference evidence="2" key="1">
    <citation type="journal article" date="2014" name="Int. J. Syst. Evol. Microbiol.">
        <title>Complete genome sequence of Corynebacterium casei LMG S-19264T (=DSM 44701T), isolated from a smear-ripened cheese.</title>
        <authorList>
            <consortium name="US DOE Joint Genome Institute (JGI-PGF)"/>
            <person name="Walter F."/>
            <person name="Albersmeier A."/>
            <person name="Kalinowski J."/>
            <person name="Ruckert C."/>
        </authorList>
    </citation>
    <scope>NUCLEOTIDE SEQUENCE</scope>
    <source>
        <strain evidence="2">CGMCC 1.15519</strain>
    </source>
</reference>
<dbReference type="AlphaFoldDB" id="A0A916ZM73"/>
<reference evidence="2" key="2">
    <citation type="submission" date="2020-09" db="EMBL/GenBank/DDBJ databases">
        <authorList>
            <person name="Sun Q."/>
            <person name="Zhou Y."/>
        </authorList>
    </citation>
    <scope>NUCLEOTIDE SEQUENCE</scope>
    <source>
        <strain evidence="2">CGMCC 1.15519</strain>
    </source>
</reference>
<accession>A0A916ZM73</accession>
<keyword evidence="3" id="KW-1185">Reference proteome</keyword>
<dbReference type="EMBL" id="BMJM01000002">
    <property type="protein sequence ID" value="GGE02750.1"/>
    <property type="molecule type" value="Genomic_DNA"/>
</dbReference>
<proteinExistence type="predicted"/>
<protein>
    <submittedName>
        <fullName evidence="2">Uncharacterized protein</fullName>
    </submittedName>
</protein>
<evidence type="ECO:0000313" key="2">
    <source>
        <dbReference type="EMBL" id="GGE02750.1"/>
    </source>
</evidence>